<dbReference type="KEGG" id="cliz:G7Y31_03125"/>
<dbReference type="Proteomes" id="UP000594681">
    <property type="component" value="Chromosome"/>
</dbReference>
<dbReference type="RefSeq" id="WP_165008562.1">
    <property type="nucleotide sequence ID" value="NZ_CP064954.1"/>
</dbReference>
<gene>
    <name evidence="1" type="ORF">G7Y31_03125</name>
</gene>
<dbReference type="Pfam" id="PF11305">
    <property type="entry name" value="DUF3107"/>
    <property type="match status" value="1"/>
</dbReference>
<accession>A0A7T0PB27</accession>
<proteinExistence type="predicted"/>
<protein>
    <submittedName>
        <fullName evidence="1">DUF3107 domain-containing protein</fullName>
    </submittedName>
</protein>
<evidence type="ECO:0000313" key="2">
    <source>
        <dbReference type="Proteomes" id="UP000594681"/>
    </source>
</evidence>
<sequence length="74" mass="8027">MDIRIGFADTARELTLRATGTQEELTRTINAAVDQGTTLELEDDKGQKYLIRTDRVVYVAVGPAKARTVGFAGA</sequence>
<dbReference type="InterPro" id="IPR021456">
    <property type="entry name" value="DUF3107"/>
</dbReference>
<dbReference type="EMBL" id="CP064954">
    <property type="protein sequence ID" value="QPK79711.1"/>
    <property type="molecule type" value="Genomic_DNA"/>
</dbReference>
<keyword evidence="2" id="KW-1185">Reference proteome</keyword>
<reference evidence="1 2" key="1">
    <citation type="submission" date="2020-11" db="EMBL/GenBank/DDBJ databases">
        <title>Corynebacterium sp. ZJ-599.</title>
        <authorList>
            <person name="Zhou J."/>
        </authorList>
    </citation>
    <scope>NUCLEOTIDE SEQUENCE [LARGE SCALE GENOMIC DNA]</scope>
    <source>
        <strain evidence="1 2">ZJ-599</strain>
    </source>
</reference>
<evidence type="ECO:0000313" key="1">
    <source>
        <dbReference type="EMBL" id="QPK79711.1"/>
    </source>
</evidence>
<organism evidence="1 2">
    <name type="scientific">Corynebacterium lizhenjunii</name>
    <dbReference type="NCBI Taxonomy" id="2709394"/>
    <lineage>
        <taxon>Bacteria</taxon>
        <taxon>Bacillati</taxon>
        <taxon>Actinomycetota</taxon>
        <taxon>Actinomycetes</taxon>
        <taxon>Mycobacteriales</taxon>
        <taxon>Corynebacteriaceae</taxon>
        <taxon>Corynebacterium</taxon>
    </lineage>
</organism>
<name>A0A7T0PB27_9CORY</name>
<dbReference type="AlphaFoldDB" id="A0A7T0PB27"/>